<dbReference type="InterPro" id="IPR053859">
    <property type="entry name" value="MVD-like_N"/>
</dbReference>
<organism evidence="8 9">
    <name type="scientific">Membranihabitans marinus</name>
    <dbReference type="NCBI Taxonomy" id="1227546"/>
    <lineage>
        <taxon>Bacteria</taxon>
        <taxon>Pseudomonadati</taxon>
        <taxon>Bacteroidota</taxon>
        <taxon>Saprospiria</taxon>
        <taxon>Saprospirales</taxon>
        <taxon>Saprospiraceae</taxon>
        <taxon>Membranihabitans</taxon>
    </lineage>
</organism>
<dbReference type="InterPro" id="IPR005935">
    <property type="entry name" value="Mev_decarb"/>
</dbReference>
<proteinExistence type="predicted"/>
<protein>
    <submittedName>
        <fullName evidence="8">Diphosphomevalonate decarboxylase</fullName>
    </submittedName>
</protein>
<dbReference type="RefSeq" id="WP_222579360.1">
    <property type="nucleotide sequence ID" value="NZ_JAHVHU010000006.1"/>
</dbReference>
<dbReference type="InterPro" id="IPR020568">
    <property type="entry name" value="Ribosomal_Su5_D2-typ_SF"/>
</dbReference>
<dbReference type="Gene3D" id="3.30.230.10">
    <property type="match status" value="1"/>
</dbReference>
<evidence type="ECO:0000313" key="8">
    <source>
        <dbReference type="EMBL" id="MBY5957839.1"/>
    </source>
</evidence>
<reference evidence="8" key="1">
    <citation type="submission" date="2021-06" db="EMBL/GenBank/DDBJ databases">
        <title>44 bacteria genomes isolated from Dapeng, Shenzhen.</title>
        <authorList>
            <person name="Zheng W."/>
            <person name="Yu S."/>
            <person name="Huang Y."/>
        </authorList>
    </citation>
    <scope>NUCLEOTIDE SEQUENCE</scope>
    <source>
        <strain evidence="8">DP5N28-2</strain>
    </source>
</reference>
<feature type="domain" description="Mvd1 C-terminal" evidence="6">
    <location>
        <begin position="207"/>
        <end position="333"/>
    </location>
</feature>
<feature type="domain" description="Diphosphomevalonate decarboxylase-like N-terminal" evidence="7">
    <location>
        <begin position="16"/>
        <end position="181"/>
    </location>
</feature>
<dbReference type="PIRSF" id="PIRSF015950">
    <property type="entry name" value="Mev_P_decrbx"/>
    <property type="match status" value="1"/>
</dbReference>
<dbReference type="SUPFAM" id="SSF54211">
    <property type="entry name" value="Ribosomal protein S5 domain 2-like"/>
    <property type="match status" value="1"/>
</dbReference>
<keyword evidence="4" id="KW-0443">Lipid metabolism</keyword>
<sequence>MNLDAKDSGHCQWQSPSNIALVKYWGKKHEQIPCNPSISFTLKNAQTTTSLEWERKDVPSSSDVDFTFYFHGQEKESFRQRIQKYLNRMAEEIPLLLNYRLTISSENTFPHSSGIASSASAMNALAAALIDMERQITISIPSEETKQSKFDQRISRLSRLGSGSACRSNYANAALWGQCSYPGSSDAYAVGLGTILHPVFQQYKDAILLVDQGEKKVSSSAGHQLMVGNPYGDVRYQEARKNTENLLEILKSGDLDAFTTLVEAEAMTLHALMMASSPGYILMHPNTLIIIQAIQGYRKDTGIPVCFTLDAGPNVHLLYPDHHKDPVKKFIQDELISYCVDRQWIDDEMGSGSRKLK</sequence>
<dbReference type="Gene3D" id="3.30.70.890">
    <property type="entry name" value="GHMP kinase, C-terminal domain"/>
    <property type="match status" value="1"/>
</dbReference>
<dbReference type="GO" id="GO:0008299">
    <property type="term" value="P:isoprenoid biosynthetic process"/>
    <property type="evidence" value="ECO:0007669"/>
    <property type="project" value="InterPro"/>
</dbReference>
<keyword evidence="9" id="KW-1185">Reference proteome</keyword>
<comment type="caution">
    <text evidence="8">The sequence shown here is derived from an EMBL/GenBank/DDBJ whole genome shotgun (WGS) entry which is preliminary data.</text>
</comment>
<name>A0A953LCJ0_9BACT</name>
<accession>A0A953LCJ0</accession>
<dbReference type="PANTHER" id="PTHR10977:SF3">
    <property type="entry name" value="DIPHOSPHOMEVALONATE DECARBOXYLASE"/>
    <property type="match status" value="1"/>
</dbReference>
<dbReference type="GO" id="GO:0016831">
    <property type="term" value="F:carboxy-lyase activity"/>
    <property type="evidence" value="ECO:0007669"/>
    <property type="project" value="InterPro"/>
</dbReference>
<dbReference type="GO" id="GO:0005524">
    <property type="term" value="F:ATP binding"/>
    <property type="evidence" value="ECO:0007669"/>
    <property type="project" value="UniProtKB-KW"/>
</dbReference>
<evidence type="ECO:0000256" key="4">
    <source>
        <dbReference type="ARBA" id="ARBA00023098"/>
    </source>
</evidence>
<evidence type="ECO:0000256" key="3">
    <source>
        <dbReference type="ARBA" id="ARBA00022840"/>
    </source>
</evidence>
<evidence type="ECO:0000256" key="2">
    <source>
        <dbReference type="ARBA" id="ARBA00022741"/>
    </source>
</evidence>
<dbReference type="Pfam" id="PF22700">
    <property type="entry name" value="MVD-like_N"/>
    <property type="match status" value="1"/>
</dbReference>
<keyword evidence="3" id="KW-0067">ATP-binding</keyword>
<evidence type="ECO:0000256" key="5">
    <source>
        <dbReference type="ARBA" id="ARBA00023239"/>
    </source>
</evidence>
<evidence type="ECO:0000313" key="9">
    <source>
        <dbReference type="Proteomes" id="UP000753961"/>
    </source>
</evidence>
<keyword evidence="5" id="KW-0456">Lyase</keyword>
<dbReference type="Pfam" id="PF18376">
    <property type="entry name" value="MDD_C"/>
    <property type="match status" value="1"/>
</dbReference>
<dbReference type="PANTHER" id="PTHR10977">
    <property type="entry name" value="DIPHOSPHOMEVALONATE DECARBOXYLASE"/>
    <property type="match status" value="1"/>
</dbReference>
<dbReference type="InterPro" id="IPR041431">
    <property type="entry name" value="Mvd1_C"/>
</dbReference>
<evidence type="ECO:0000259" key="7">
    <source>
        <dbReference type="Pfam" id="PF22700"/>
    </source>
</evidence>
<dbReference type="InterPro" id="IPR014721">
    <property type="entry name" value="Ribsml_uS5_D2-typ_fold_subgr"/>
</dbReference>
<keyword evidence="1" id="KW-0444">Lipid biosynthesis</keyword>
<dbReference type="InterPro" id="IPR036554">
    <property type="entry name" value="GHMP_kinase_C_sf"/>
</dbReference>
<dbReference type="SUPFAM" id="SSF55060">
    <property type="entry name" value="GHMP Kinase, C-terminal domain"/>
    <property type="match status" value="1"/>
</dbReference>
<evidence type="ECO:0000259" key="6">
    <source>
        <dbReference type="Pfam" id="PF18376"/>
    </source>
</evidence>
<keyword evidence="2" id="KW-0547">Nucleotide-binding</keyword>
<dbReference type="Proteomes" id="UP000753961">
    <property type="component" value="Unassembled WGS sequence"/>
</dbReference>
<evidence type="ECO:0000256" key="1">
    <source>
        <dbReference type="ARBA" id="ARBA00022516"/>
    </source>
</evidence>
<dbReference type="AlphaFoldDB" id="A0A953LCJ0"/>
<gene>
    <name evidence="8" type="ORF">KUV50_06845</name>
</gene>
<dbReference type="EMBL" id="JAHVHU010000006">
    <property type="protein sequence ID" value="MBY5957839.1"/>
    <property type="molecule type" value="Genomic_DNA"/>
</dbReference>